<dbReference type="InterPro" id="IPR006140">
    <property type="entry name" value="D-isomer_DH_NAD-bd"/>
</dbReference>
<protein>
    <submittedName>
        <fullName evidence="6">Glycerate dehydrogenase</fullName>
    </submittedName>
</protein>
<keyword evidence="2 4" id="KW-0560">Oxidoreductase</keyword>
<dbReference type="FunFam" id="3.40.50.720:FF:000203">
    <property type="entry name" value="D-3-phosphoglycerate dehydrogenase (SerA)"/>
    <property type="match status" value="1"/>
</dbReference>
<comment type="similarity">
    <text evidence="1 4">Belongs to the D-isomer specific 2-hydroxyacid dehydrogenase family.</text>
</comment>
<feature type="domain" description="S-adenosyl-L-homocysteine hydrolase NAD binding" evidence="5">
    <location>
        <begin position="137"/>
        <end position="269"/>
    </location>
</feature>
<dbReference type="RefSeq" id="WP_058964055.1">
    <property type="nucleotide sequence ID" value="NZ_CABKVM010000016.1"/>
</dbReference>
<keyword evidence="3" id="KW-0520">NAD</keyword>
<dbReference type="GO" id="GO:0051287">
    <property type="term" value="F:NAD binding"/>
    <property type="evidence" value="ECO:0007669"/>
    <property type="project" value="InterPro"/>
</dbReference>
<reference evidence="6 7" key="1">
    <citation type="submission" date="2019-03" db="EMBL/GenBank/DDBJ databases">
        <title>Genomic Encyclopedia of Type Strains, Phase IV (KMG-IV): sequencing the most valuable type-strain genomes for metagenomic binning, comparative biology and taxonomic classification.</title>
        <authorList>
            <person name="Goeker M."/>
        </authorList>
    </citation>
    <scope>NUCLEOTIDE SEQUENCE [LARGE SCALE GENOMIC DNA]</scope>
    <source>
        <strain evidence="6 7">DSM 100451</strain>
    </source>
</reference>
<evidence type="ECO:0000256" key="4">
    <source>
        <dbReference type="RuleBase" id="RU003719"/>
    </source>
</evidence>
<evidence type="ECO:0000259" key="5">
    <source>
        <dbReference type="SMART" id="SM00997"/>
    </source>
</evidence>
<dbReference type="InterPro" id="IPR006139">
    <property type="entry name" value="D-isomer_2_OHA_DH_cat_dom"/>
</dbReference>
<evidence type="ECO:0000313" key="6">
    <source>
        <dbReference type="EMBL" id="TCL61585.1"/>
    </source>
</evidence>
<dbReference type="Proteomes" id="UP000295184">
    <property type="component" value="Unassembled WGS sequence"/>
</dbReference>
<accession>A0A4R1R7I5</accession>
<dbReference type="AlphaFoldDB" id="A0A4R1R7I5"/>
<dbReference type="EMBL" id="SLUM01000001">
    <property type="protein sequence ID" value="TCL61585.1"/>
    <property type="molecule type" value="Genomic_DNA"/>
</dbReference>
<dbReference type="SUPFAM" id="SSF52283">
    <property type="entry name" value="Formate/glycerate dehydrogenase catalytic domain-like"/>
    <property type="match status" value="1"/>
</dbReference>
<dbReference type="PANTHER" id="PTHR43761">
    <property type="entry name" value="D-ISOMER SPECIFIC 2-HYDROXYACID DEHYDROGENASE FAMILY PROTEIN (AFU_ORTHOLOGUE AFUA_1G13630)"/>
    <property type="match status" value="1"/>
</dbReference>
<dbReference type="PANTHER" id="PTHR43761:SF1">
    <property type="entry name" value="D-ISOMER SPECIFIC 2-HYDROXYACID DEHYDROGENASE CATALYTIC DOMAIN-CONTAINING PROTEIN-RELATED"/>
    <property type="match status" value="1"/>
</dbReference>
<dbReference type="PROSITE" id="PS00670">
    <property type="entry name" value="D_2_HYDROXYACID_DH_2"/>
    <property type="match status" value="1"/>
</dbReference>
<evidence type="ECO:0000256" key="1">
    <source>
        <dbReference type="ARBA" id="ARBA00005854"/>
    </source>
</evidence>
<comment type="caution">
    <text evidence="6">The sequence shown here is derived from an EMBL/GenBank/DDBJ whole genome shotgun (WGS) entry which is preliminary data.</text>
</comment>
<evidence type="ECO:0000256" key="3">
    <source>
        <dbReference type="ARBA" id="ARBA00023027"/>
    </source>
</evidence>
<dbReference type="OrthoDB" id="9805416at2"/>
<dbReference type="SMART" id="SM00997">
    <property type="entry name" value="AdoHcyase_NAD"/>
    <property type="match status" value="1"/>
</dbReference>
<dbReference type="Pfam" id="PF00389">
    <property type="entry name" value="2-Hacid_dh"/>
    <property type="match status" value="1"/>
</dbReference>
<dbReference type="GO" id="GO:0016616">
    <property type="term" value="F:oxidoreductase activity, acting on the CH-OH group of donors, NAD or NADP as acceptor"/>
    <property type="evidence" value="ECO:0007669"/>
    <property type="project" value="InterPro"/>
</dbReference>
<proteinExistence type="inferred from homology"/>
<name>A0A4R1R7I5_9FIRM</name>
<sequence length="319" mass="34651">MKIVVLDSYCVRPGDLDWSRLHDLADVVEEYPRTPPEQLAQRLRDADFAVDNKCYIDETVLAACPKLRWVGLMSTGIDKLDLDACHAHGVAVANVPGYSTESVAQHTFALLLELANSIAGRDASVRDGYWQVDVPEQHYGIRPHFELAGRTFGVVGYGAIGRAVARIARGFGMRVLVYTRHVKPEYAADGVEFVPFEQLLEDSDVVSLHCPATAETRGMIDEAALAAMKPGAILLNTARGALVDEAAVCAALKSGHLGYYASDVAAHEPVRPKDGLLHCPNVLITPHVAWATEEALARLSAEVCANLEAFLQGKKRNLV</sequence>
<gene>
    <name evidence="6" type="ORF">EDD77_10139</name>
</gene>
<dbReference type="Pfam" id="PF02826">
    <property type="entry name" value="2-Hacid_dh_C"/>
    <property type="match status" value="1"/>
</dbReference>
<dbReference type="InterPro" id="IPR015878">
    <property type="entry name" value="Ado_hCys_hydrolase_NAD-bd"/>
</dbReference>
<evidence type="ECO:0000313" key="7">
    <source>
        <dbReference type="Proteomes" id="UP000295184"/>
    </source>
</evidence>
<organism evidence="6 7">
    <name type="scientific">Allofournierella massiliensis</name>
    <dbReference type="NCBI Taxonomy" id="1650663"/>
    <lineage>
        <taxon>Bacteria</taxon>
        <taxon>Bacillati</taxon>
        <taxon>Bacillota</taxon>
        <taxon>Clostridia</taxon>
        <taxon>Eubacteriales</taxon>
        <taxon>Oscillospiraceae</taxon>
        <taxon>Allofournierella</taxon>
    </lineage>
</organism>
<dbReference type="CDD" id="cd12162">
    <property type="entry name" value="2-Hacid_dh_4"/>
    <property type="match status" value="1"/>
</dbReference>
<dbReference type="InterPro" id="IPR029753">
    <property type="entry name" value="D-isomer_DH_CS"/>
</dbReference>
<evidence type="ECO:0000256" key="2">
    <source>
        <dbReference type="ARBA" id="ARBA00023002"/>
    </source>
</evidence>
<dbReference type="Gene3D" id="3.40.50.720">
    <property type="entry name" value="NAD(P)-binding Rossmann-like Domain"/>
    <property type="match status" value="2"/>
</dbReference>
<dbReference type="InterPro" id="IPR036291">
    <property type="entry name" value="NAD(P)-bd_dom_sf"/>
</dbReference>
<dbReference type="GeneID" id="97382411"/>
<dbReference type="STRING" id="1650663.GCA_001486665_01636"/>
<dbReference type="SUPFAM" id="SSF51735">
    <property type="entry name" value="NAD(P)-binding Rossmann-fold domains"/>
    <property type="match status" value="1"/>
</dbReference>
<dbReference type="InterPro" id="IPR050418">
    <property type="entry name" value="D-iso_2-hydroxyacid_DH_PdxB"/>
</dbReference>
<dbReference type="PROSITE" id="PS00671">
    <property type="entry name" value="D_2_HYDROXYACID_DH_3"/>
    <property type="match status" value="1"/>
</dbReference>